<keyword evidence="3" id="KW-1185">Reference proteome</keyword>
<keyword evidence="1" id="KW-0732">Signal</keyword>
<feature type="signal peptide" evidence="1">
    <location>
        <begin position="1"/>
        <end position="21"/>
    </location>
</feature>
<sequence>QISLMFLKSLIVLTISASATALTASTISGCPALTPRSSPATTVHDLRIDDIKMVAALGDSITAGFAAKGVQGPTIVNLANLNEDRGVSFAMGGDPGAVTLATLMKNYQPKLHGASLGEHLVEASDLCPPFQYKPSSDVLNAAQSGGLAENLDHELDYLIAGNLALAMATLPGGNFLTDWKLITIQIGSNDQCSSCNTNNTESTPQAYGNYVRAAVQKIQKYIPRVIVNLVGEFRVSPVYTVTANQSYCQPFTGSTLEINSIECSCAKTAAGKAFMDQTCDGYNAQLQQIYQDYKALNSPTFAVVYTPANIQVGTFPIQAFSNIDCFHPSVLAHQWIAKVIWNQLFLPQSSKPTSYSFDANLQINCPASTDRIQLN</sequence>
<dbReference type="InterPro" id="IPR036514">
    <property type="entry name" value="SGNH_hydro_sf"/>
</dbReference>
<dbReference type="SUPFAM" id="SSF52266">
    <property type="entry name" value="SGNH hydrolase"/>
    <property type="match status" value="1"/>
</dbReference>
<evidence type="ECO:0000256" key="1">
    <source>
        <dbReference type="SAM" id="SignalP"/>
    </source>
</evidence>
<gene>
    <name evidence="2" type="ORF">INT43_004832</name>
</gene>
<dbReference type="EMBL" id="JAEPQZ010000017">
    <property type="protein sequence ID" value="KAG2172290.1"/>
    <property type="molecule type" value="Genomic_DNA"/>
</dbReference>
<evidence type="ECO:0000313" key="2">
    <source>
        <dbReference type="EMBL" id="KAG2172290.1"/>
    </source>
</evidence>
<dbReference type="GO" id="GO:0006644">
    <property type="term" value="P:phospholipid metabolic process"/>
    <property type="evidence" value="ECO:0007669"/>
    <property type="project" value="TreeGrafter"/>
</dbReference>
<dbReference type="PANTHER" id="PTHR21325:SF31">
    <property type="entry name" value="GH22081P-RELATED"/>
    <property type="match status" value="1"/>
</dbReference>
<proteinExistence type="predicted"/>
<feature type="chain" id="PRO_5034996574" evidence="1">
    <location>
        <begin position="22"/>
        <end position="375"/>
    </location>
</feature>
<dbReference type="Proteomes" id="UP000654370">
    <property type="component" value="Unassembled WGS sequence"/>
</dbReference>
<name>A0A8H7PE73_MORIS</name>
<protein>
    <submittedName>
        <fullName evidence="2">Uncharacterized protein</fullName>
    </submittedName>
</protein>
<dbReference type="OrthoDB" id="10265800at2759"/>
<organism evidence="2 3">
    <name type="scientific">Mortierella isabellina</name>
    <name type="common">Filamentous fungus</name>
    <name type="synonym">Umbelopsis isabellina</name>
    <dbReference type="NCBI Taxonomy" id="91625"/>
    <lineage>
        <taxon>Eukaryota</taxon>
        <taxon>Fungi</taxon>
        <taxon>Fungi incertae sedis</taxon>
        <taxon>Mucoromycota</taxon>
        <taxon>Mucoromycotina</taxon>
        <taxon>Umbelopsidomycetes</taxon>
        <taxon>Umbelopsidales</taxon>
        <taxon>Umbelopsidaceae</taxon>
        <taxon>Umbelopsis</taxon>
    </lineage>
</organism>
<dbReference type="Pfam" id="PF00657">
    <property type="entry name" value="Lipase_GDSL"/>
    <property type="match status" value="1"/>
</dbReference>
<dbReference type="Gene3D" id="3.40.50.1110">
    <property type="entry name" value="SGNH hydrolase"/>
    <property type="match status" value="1"/>
</dbReference>
<evidence type="ECO:0000313" key="3">
    <source>
        <dbReference type="Proteomes" id="UP000654370"/>
    </source>
</evidence>
<feature type="non-terminal residue" evidence="2">
    <location>
        <position position="1"/>
    </location>
</feature>
<dbReference type="PANTHER" id="PTHR21325">
    <property type="entry name" value="PHOSPHOLIPASE B, PLB1"/>
    <property type="match status" value="1"/>
</dbReference>
<dbReference type="AlphaFoldDB" id="A0A8H7PE73"/>
<comment type="caution">
    <text evidence="2">The sequence shown here is derived from an EMBL/GenBank/DDBJ whole genome shotgun (WGS) entry which is preliminary data.</text>
</comment>
<dbReference type="InterPro" id="IPR038885">
    <property type="entry name" value="PLB1"/>
</dbReference>
<accession>A0A8H7PE73</accession>
<dbReference type="GO" id="GO:0004620">
    <property type="term" value="F:phospholipase activity"/>
    <property type="evidence" value="ECO:0007669"/>
    <property type="project" value="InterPro"/>
</dbReference>
<dbReference type="InterPro" id="IPR001087">
    <property type="entry name" value="GDSL"/>
</dbReference>
<reference evidence="2" key="1">
    <citation type="submission" date="2020-12" db="EMBL/GenBank/DDBJ databases">
        <title>Metabolic potential, ecology and presence of endohyphal bacteria is reflected in genomic diversity of Mucoromycotina.</title>
        <authorList>
            <person name="Muszewska A."/>
            <person name="Okrasinska A."/>
            <person name="Steczkiewicz K."/>
            <person name="Drgas O."/>
            <person name="Orlowska M."/>
            <person name="Perlinska-Lenart U."/>
            <person name="Aleksandrzak-Piekarczyk T."/>
            <person name="Szatraj K."/>
            <person name="Zielenkiewicz U."/>
            <person name="Pilsyk S."/>
            <person name="Malc E."/>
            <person name="Mieczkowski P."/>
            <person name="Kruszewska J.S."/>
            <person name="Biernat P."/>
            <person name="Pawlowska J."/>
        </authorList>
    </citation>
    <scope>NUCLEOTIDE SEQUENCE</scope>
    <source>
        <strain evidence="2">WA0000067209</strain>
    </source>
</reference>